<feature type="region of interest" description="Disordered" evidence="1">
    <location>
        <begin position="70"/>
        <end position="101"/>
    </location>
</feature>
<dbReference type="Proteomes" id="UP000799750">
    <property type="component" value="Unassembled WGS sequence"/>
</dbReference>
<proteinExistence type="predicted"/>
<evidence type="ECO:0000259" key="2">
    <source>
        <dbReference type="Pfam" id="PF16275"/>
    </source>
</evidence>
<evidence type="ECO:0000313" key="3">
    <source>
        <dbReference type="EMBL" id="KAF2499110.1"/>
    </source>
</evidence>
<feature type="domain" description="Splicing factor 1 helix-hairpin" evidence="2">
    <location>
        <begin position="280"/>
        <end position="354"/>
    </location>
</feature>
<organism evidence="3 4">
    <name type="scientific">Lophium mytilinum</name>
    <dbReference type="NCBI Taxonomy" id="390894"/>
    <lineage>
        <taxon>Eukaryota</taxon>
        <taxon>Fungi</taxon>
        <taxon>Dikarya</taxon>
        <taxon>Ascomycota</taxon>
        <taxon>Pezizomycotina</taxon>
        <taxon>Dothideomycetes</taxon>
        <taxon>Pleosporomycetidae</taxon>
        <taxon>Mytilinidiales</taxon>
        <taxon>Mytilinidiaceae</taxon>
        <taxon>Lophium</taxon>
    </lineage>
</organism>
<name>A0A6A6R5A3_9PEZI</name>
<evidence type="ECO:0000256" key="1">
    <source>
        <dbReference type="SAM" id="MobiDB-lite"/>
    </source>
</evidence>
<keyword evidence="4" id="KW-1185">Reference proteome</keyword>
<dbReference type="AlphaFoldDB" id="A0A6A6R5A3"/>
<feature type="compositionally biased region" description="Basic and acidic residues" evidence="1">
    <location>
        <begin position="71"/>
        <end position="84"/>
    </location>
</feature>
<protein>
    <recommendedName>
        <fullName evidence="2">Splicing factor 1 helix-hairpin domain-containing protein</fullName>
    </recommendedName>
</protein>
<dbReference type="EMBL" id="MU004184">
    <property type="protein sequence ID" value="KAF2499110.1"/>
    <property type="molecule type" value="Genomic_DNA"/>
</dbReference>
<reference evidence="3" key="1">
    <citation type="journal article" date="2020" name="Stud. Mycol.">
        <title>101 Dothideomycetes genomes: a test case for predicting lifestyles and emergence of pathogens.</title>
        <authorList>
            <person name="Haridas S."/>
            <person name="Albert R."/>
            <person name="Binder M."/>
            <person name="Bloem J."/>
            <person name="Labutti K."/>
            <person name="Salamov A."/>
            <person name="Andreopoulos B."/>
            <person name="Baker S."/>
            <person name="Barry K."/>
            <person name="Bills G."/>
            <person name="Bluhm B."/>
            <person name="Cannon C."/>
            <person name="Castanera R."/>
            <person name="Culley D."/>
            <person name="Daum C."/>
            <person name="Ezra D."/>
            <person name="Gonzalez J."/>
            <person name="Henrissat B."/>
            <person name="Kuo A."/>
            <person name="Liang C."/>
            <person name="Lipzen A."/>
            <person name="Lutzoni F."/>
            <person name="Magnuson J."/>
            <person name="Mondo S."/>
            <person name="Nolan M."/>
            <person name="Ohm R."/>
            <person name="Pangilinan J."/>
            <person name="Park H.-J."/>
            <person name="Ramirez L."/>
            <person name="Alfaro M."/>
            <person name="Sun H."/>
            <person name="Tritt A."/>
            <person name="Yoshinaga Y."/>
            <person name="Zwiers L.-H."/>
            <person name="Turgeon B."/>
            <person name="Goodwin S."/>
            <person name="Spatafora J."/>
            <person name="Crous P."/>
            <person name="Grigoriev I."/>
        </authorList>
    </citation>
    <scope>NUCLEOTIDE SEQUENCE</scope>
    <source>
        <strain evidence="3">CBS 269.34</strain>
    </source>
</reference>
<gene>
    <name evidence="3" type="ORF">BU16DRAFT_557444</name>
</gene>
<dbReference type="InterPro" id="IPR047086">
    <property type="entry name" value="SF1-HH_sf"/>
</dbReference>
<dbReference type="Gene3D" id="6.10.140.1790">
    <property type="match status" value="1"/>
</dbReference>
<feature type="compositionally biased region" description="Polar residues" evidence="1">
    <location>
        <begin position="87"/>
        <end position="98"/>
    </location>
</feature>
<dbReference type="InterPro" id="IPR032570">
    <property type="entry name" value="SF1-HH"/>
</dbReference>
<sequence>MSDTVIVSIRILVDLADGVRLCDSEGQSRPDVWTVLEEVKAVNLSEPKGGGYCYMTSIPPLAFDNPQETGGLKRDGNRGAEKKIATTARSHPTYTRSSSRSDEIGSCRVNISAEARGPKSRSCKTTLSVVGTFIHRVSDAVAPKADGSHRGDASDSSLFGDWSNPGKALDRPWRFMRKDVVEDYVGNASFIAGYEWREHRPGNKSVKKQSGNDGKYSRTDFKTLKVENLSDGMSPLSKFKGRISTTLASGSLGSSTSIRLSAWSDSPLQRRWQPPTQEAHRWADTTDNQAAAMMGLPTAITAGMTTEQLDAYALNLRIQEITQKSRMSNVVPADEYRCLSPAPQYDNFGRRVNTGG</sequence>
<evidence type="ECO:0000313" key="4">
    <source>
        <dbReference type="Proteomes" id="UP000799750"/>
    </source>
</evidence>
<accession>A0A6A6R5A3</accession>
<dbReference type="Pfam" id="PF16275">
    <property type="entry name" value="SF1-HH"/>
    <property type="match status" value="1"/>
</dbReference>
<dbReference type="OrthoDB" id="6777263at2759"/>
<feature type="region of interest" description="Disordered" evidence="1">
    <location>
        <begin position="142"/>
        <end position="161"/>
    </location>
</feature>